<evidence type="ECO:0000313" key="2">
    <source>
        <dbReference type="EMBL" id="SFK31325.1"/>
    </source>
</evidence>
<keyword evidence="1" id="KW-0812">Transmembrane</keyword>
<dbReference type="RefSeq" id="WP_091512379.1">
    <property type="nucleotide sequence ID" value="NZ_CBDQZW010000015.1"/>
</dbReference>
<sequence length="72" mass="7663">MKYVWLVAGMILLAFGAQGVIRLVLDHGWTGVLGWLPGGFAGQLAGHLVLTAAGLALAGWSQRLPEPAKRQR</sequence>
<keyword evidence="1" id="KW-0472">Membrane</keyword>
<dbReference type="OrthoDB" id="4774496at2"/>
<evidence type="ECO:0000256" key="1">
    <source>
        <dbReference type="SAM" id="Phobius"/>
    </source>
</evidence>
<name>A0A1I3YHM8_9PSEU</name>
<dbReference type="AlphaFoldDB" id="A0A1I3YHM8"/>
<organism evidence="2 3">
    <name type="scientific">Amycolatopsis sacchari</name>
    <dbReference type="NCBI Taxonomy" id="115433"/>
    <lineage>
        <taxon>Bacteria</taxon>
        <taxon>Bacillati</taxon>
        <taxon>Actinomycetota</taxon>
        <taxon>Actinomycetes</taxon>
        <taxon>Pseudonocardiales</taxon>
        <taxon>Pseudonocardiaceae</taxon>
        <taxon>Amycolatopsis</taxon>
    </lineage>
</organism>
<protein>
    <submittedName>
        <fullName evidence="2">Uncharacterized protein</fullName>
    </submittedName>
</protein>
<evidence type="ECO:0000313" key="3">
    <source>
        <dbReference type="Proteomes" id="UP000199025"/>
    </source>
</evidence>
<keyword evidence="3" id="KW-1185">Reference proteome</keyword>
<dbReference type="Proteomes" id="UP000199025">
    <property type="component" value="Unassembled WGS sequence"/>
</dbReference>
<gene>
    <name evidence="2" type="ORF">SAMN05421835_1182</name>
</gene>
<feature type="transmembrane region" description="Helical" evidence="1">
    <location>
        <begin position="35"/>
        <end position="60"/>
    </location>
</feature>
<keyword evidence="1" id="KW-1133">Transmembrane helix</keyword>
<proteinExistence type="predicted"/>
<reference evidence="2 3" key="1">
    <citation type="submission" date="2016-10" db="EMBL/GenBank/DDBJ databases">
        <authorList>
            <person name="de Groot N.N."/>
        </authorList>
    </citation>
    <scope>NUCLEOTIDE SEQUENCE [LARGE SCALE GENOMIC DNA]</scope>
    <source>
        <strain evidence="2 3">DSM 44468</strain>
    </source>
</reference>
<dbReference type="EMBL" id="FORP01000018">
    <property type="protein sequence ID" value="SFK31325.1"/>
    <property type="molecule type" value="Genomic_DNA"/>
</dbReference>
<accession>A0A1I3YHM8</accession>